<evidence type="ECO:0000256" key="3">
    <source>
        <dbReference type="ARBA" id="ARBA00022801"/>
    </source>
</evidence>
<sequence length="860" mass="93514">MAFNHDGGGGEDGNVPPPLIDPSLLAGLTDTERAEALAAAAAAFRAERRAEERARQRSSASAVGGGAAGDNVGEAAGGDNNNDDDDDDDDEDDVVERRALAEALESRRKAREMDKFAEMERLRTATSTTAMGGYSPGIVGGIDGGWLEGGGVGPVGGLAYLGRDKRGACRTSGGGRETTREDATALTSSKWVKTGNVQQQQQLQQQHRHDNHESHLTASQLAFIKKAYLGEKAYVADAAHNANGATGGGRSSNGGDPSSSQSAANNAQFVRKQLREQRQKRRVKKTTFKFEWEAEEDTFDDDDPLYGGNIADAVASSSSSKTTAPPSGSGSNNTNNNFYRPQQQYHHQQQQHRPQGGIGRPNNQQRPQMPNNDDGAVIFGRKKARFGYDSVATVHTVVTKPIEKMTPRDWRIYRENYNIVVKGGKSPPPMRSFREMPVGVPPIHPTLLDAIEKRLKYTNPSPIQRQAIPIGMQRRDMIGIAETGSGKTAAFGVPLCHHVLSFPDTILDAVADEGPLALVMAPTRELALQINIEFGKLLGSQKNVVSLAVVGGQSITEQATKLRNGVHVVVGTPGRINDCVEMAYLVLNQCSYIVLDEADRMIDLGFAPQIEQILDAMGARLKSEDETETYRQEREDLERLGKAVPSHRLTAMFSATMPPEVERIAKRYLRHPVVVSVGDQDSGKNARITQRVMFLSSPDQKEGALRDLLRRCHPGEKIIVFVNEKKNADGVGRIVERSGRQCVVLHGGKTQEQREENLALFRRGGVVLVATDVAGRGLDIPDVNQVINYDLPTRSIDNYCHRIGRTGRAGKEGIATSFITDEDDGIMAPLKQYLESTGMPVPERLARHSAATGGIGDFIR</sequence>
<dbReference type="CDD" id="cd17945">
    <property type="entry name" value="DEADc_DDX23"/>
    <property type="match status" value="1"/>
</dbReference>
<keyword evidence="4" id="KW-0347">Helicase</keyword>
<dbReference type="PANTHER" id="PTHR47958">
    <property type="entry name" value="ATP-DEPENDENT RNA HELICASE DBP3"/>
    <property type="match status" value="1"/>
</dbReference>
<dbReference type="AlphaFoldDB" id="A0ABD3SPB8"/>
<accession>A0ABD3SPB8</accession>
<dbReference type="CDD" id="cd18787">
    <property type="entry name" value="SF2_C_DEAD"/>
    <property type="match status" value="1"/>
</dbReference>
<name>A0ABD3SPB8_9STRA</name>
<feature type="domain" description="Helicase C-terminal" evidence="8">
    <location>
        <begin position="704"/>
        <end position="849"/>
    </location>
</feature>
<evidence type="ECO:0000256" key="1">
    <source>
        <dbReference type="ARBA" id="ARBA00012552"/>
    </source>
</evidence>
<feature type="region of interest" description="Disordered" evidence="6">
    <location>
        <begin position="41"/>
        <end position="109"/>
    </location>
</feature>
<dbReference type="InterPro" id="IPR001650">
    <property type="entry name" value="Helicase_C-like"/>
</dbReference>
<dbReference type="InterPro" id="IPR000629">
    <property type="entry name" value="RNA-helicase_DEAD-box_CS"/>
</dbReference>
<evidence type="ECO:0000256" key="6">
    <source>
        <dbReference type="SAM" id="MobiDB-lite"/>
    </source>
</evidence>
<dbReference type="SMART" id="SM00487">
    <property type="entry name" value="DEXDc"/>
    <property type="match status" value="1"/>
</dbReference>
<keyword evidence="10" id="KW-1185">Reference proteome</keyword>
<dbReference type="GO" id="GO:0005524">
    <property type="term" value="F:ATP binding"/>
    <property type="evidence" value="ECO:0007669"/>
    <property type="project" value="UniProtKB-KW"/>
</dbReference>
<dbReference type="SUPFAM" id="SSF52540">
    <property type="entry name" value="P-loop containing nucleoside triphosphate hydrolases"/>
    <property type="match status" value="1"/>
</dbReference>
<protein>
    <recommendedName>
        <fullName evidence="1">RNA helicase</fullName>
        <ecNumber evidence="1">3.6.4.13</ecNumber>
    </recommendedName>
</protein>
<proteinExistence type="predicted"/>
<dbReference type="EMBL" id="JALLPB020000021">
    <property type="protein sequence ID" value="KAL3826429.1"/>
    <property type="molecule type" value="Genomic_DNA"/>
</dbReference>
<feature type="compositionally biased region" description="Acidic residues" evidence="6">
    <location>
        <begin position="81"/>
        <end position="94"/>
    </location>
</feature>
<feature type="region of interest" description="Disordered" evidence="6">
    <location>
        <begin position="1"/>
        <end position="27"/>
    </location>
</feature>
<keyword evidence="3" id="KW-0378">Hydrolase</keyword>
<dbReference type="PROSITE" id="PS00039">
    <property type="entry name" value="DEAD_ATP_HELICASE"/>
    <property type="match status" value="1"/>
</dbReference>
<evidence type="ECO:0000313" key="9">
    <source>
        <dbReference type="EMBL" id="KAL3826429.1"/>
    </source>
</evidence>
<evidence type="ECO:0000259" key="8">
    <source>
        <dbReference type="PROSITE" id="PS51194"/>
    </source>
</evidence>
<dbReference type="Proteomes" id="UP001530377">
    <property type="component" value="Unassembled WGS sequence"/>
</dbReference>
<dbReference type="InterPro" id="IPR014001">
    <property type="entry name" value="Helicase_ATP-bd"/>
</dbReference>
<dbReference type="PROSITE" id="PS51194">
    <property type="entry name" value="HELICASE_CTER"/>
    <property type="match status" value="1"/>
</dbReference>
<dbReference type="Pfam" id="PF00270">
    <property type="entry name" value="DEAD"/>
    <property type="match status" value="1"/>
</dbReference>
<feature type="compositionally biased region" description="Low complexity" evidence="6">
    <location>
        <begin position="69"/>
        <end position="80"/>
    </location>
</feature>
<evidence type="ECO:0000256" key="4">
    <source>
        <dbReference type="ARBA" id="ARBA00022806"/>
    </source>
</evidence>
<feature type="region of interest" description="Disordered" evidence="6">
    <location>
        <begin position="245"/>
        <end position="284"/>
    </location>
</feature>
<feature type="compositionally biased region" description="Low complexity" evidence="6">
    <location>
        <begin position="253"/>
        <end position="271"/>
    </location>
</feature>
<dbReference type="Pfam" id="PF00271">
    <property type="entry name" value="Helicase_C"/>
    <property type="match status" value="1"/>
</dbReference>
<evidence type="ECO:0000256" key="2">
    <source>
        <dbReference type="ARBA" id="ARBA00022741"/>
    </source>
</evidence>
<evidence type="ECO:0000313" key="10">
    <source>
        <dbReference type="Proteomes" id="UP001530377"/>
    </source>
</evidence>
<feature type="compositionally biased region" description="Gly residues" evidence="6">
    <location>
        <begin position="1"/>
        <end position="12"/>
    </location>
</feature>
<dbReference type="InterPro" id="IPR027417">
    <property type="entry name" value="P-loop_NTPase"/>
</dbReference>
<reference evidence="9 10" key="1">
    <citation type="submission" date="2024-10" db="EMBL/GenBank/DDBJ databases">
        <title>Updated reference genomes for cyclostephanoid diatoms.</title>
        <authorList>
            <person name="Roberts W.R."/>
            <person name="Alverson A.J."/>
        </authorList>
    </citation>
    <scope>NUCLEOTIDE SEQUENCE [LARGE SCALE GENOMIC DNA]</scope>
    <source>
        <strain evidence="9 10">AJA228-03</strain>
    </source>
</reference>
<keyword evidence="2" id="KW-0547">Nucleotide-binding</keyword>
<dbReference type="PROSITE" id="PS51192">
    <property type="entry name" value="HELICASE_ATP_BIND_1"/>
    <property type="match status" value="1"/>
</dbReference>
<dbReference type="GO" id="GO:0016787">
    <property type="term" value="F:hydrolase activity"/>
    <property type="evidence" value="ECO:0007669"/>
    <property type="project" value="UniProtKB-KW"/>
</dbReference>
<feature type="region of interest" description="Disordered" evidence="6">
    <location>
        <begin position="192"/>
        <end position="214"/>
    </location>
</feature>
<feature type="domain" description="Helicase ATP-binding" evidence="7">
    <location>
        <begin position="468"/>
        <end position="675"/>
    </location>
</feature>
<dbReference type="GO" id="GO:0003724">
    <property type="term" value="F:RNA helicase activity"/>
    <property type="evidence" value="ECO:0007669"/>
    <property type="project" value="UniProtKB-EC"/>
</dbReference>
<dbReference type="SMART" id="SM00490">
    <property type="entry name" value="HELICc"/>
    <property type="match status" value="1"/>
</dbReference>
<comment type="caution">
    <text evidence="9">The sequence shown here is derived from an EMBL/GenBank/DDBJ whole genome shotgun (WGS) entry which is preliminary data.</text>
</comment>
<feature type="compositionally biased region" description="Basic and acidic residues" evidence="6">
    <location>
        <begin position="45"/>
        <end position="55"/>
    </location>
</feature>
<evidence type="ECO:0000259" key="7">
    <source>
        <dbReference type="PROSITE" id="PS51192"/>
    </source>
</evidence>
<organism evidence="9 10">
    <name type="scientific">Cyclostephanos tholiformis</name>
    <dbReference type="NCBI Taxonomy" id="382380"/>
    <lineage>
        <taxon>Eukaryota</taxon>
        <taxon>Sar</taxon>
        <taxon>Stramenopiles</taxon>
        <taxon>Ochrophyta</taxon>
        <taxon>Bacillariophyta</taxon>
        <taxon>Coscinodiscophyceae</taxon>
        <taxon>Thalassiosirophycidae</taxon>
        <taxon>Stephanodiscales</taxon>
        <taxon>Stephanodiscaceae</taxon>
        <taxon>Cyclostephanos</taxon>
    </lineage>
</organism>
<keyword evidence="5" id="KW-0067">ATP-binding</keyword>
<dbReference type="EC" id="3.6.4.13" evidence="1"/>
<feature type="region of interest" description="Disordered" evidence="6">
    <location>
        <begin position="298"/>
        <end position="376"/>
    </location>
</feature>
<dbReference type="InterPro" id="IPR011545">
    <property type="entry name" value="DEAD/DEAH_box_helicase_dom"/>
</dbReference>
<evidence type="ECO:0000256" key="5">
    <source>
        <dbReference type="ARBA" id="ARBA00022840"/>
    </source>
</evidence>
<feature type="compositionally biased region" description="Low complexity" evidence="6">
    <location>
        <begin position="315"/>
        <end position="372"/>
    </location>
</feature>
<gene>
    <name evidence="9" type="ORF">ACHAXA_011238</name>
</gene>
<feature type="compositionally biased region" description="Basic and acidic residues" evidence="6">
    <location>
        <begin position="95"/>
        <end position="109"/>
    </location>
</feature>
<dbReference type="Gene3D" id="3.40.50.300">
    <property type="entry name" value="P-loop containing nucleotide triphosphate hydrolases"/>
    <property type="match status" value="2"/>
</dbReference>